<protein>
    <recommendedName>
        <fullName evidence="8">Pre-mRNA-splicing factor SLU7</fullName>
    </recommendedName>
</protein>
<dbReference type="SUPFAM" id="SSF57756">
    <property type="entry name" value="Retrovirus zinc finger-like domains"/>
    <property type="match status" value="1"/>
</dbReference>
<keyword evidence="13" id="KW-1185">Reference proteome</keyword>
<gene>
    <name evidence="12" type="primary">SLU7</name>
    <name evidence="12" type="ORF">FIM1_1876</name>
</gene>
<dbReference type="Pfam" id="PF11708">
    <property type="entry name" value="Slu7"/>
    <property type="match status" value="1"/>
</dbReference>
<proteinExistence type="inferred from homology"/>
<feature type="region of interest" description="Disordered" evidence="10">
    <location>
        <begin position="1"/>
        <end position="136"/>
    </location>
</feature>
<feature type="compositionally biased region" description="Basic and acidic residues" evidence="10">
    <location>
        <begin position="237"/>
        <end position="251"/>
    </location>
</feature>
<evidence type="ECO:0000256" key="10">
    <source>
        <dbReference type="SAM" id="MobiDB-lite"/>
    </source>
</evidence>
<keyword evidence="5 8" id="KW-0508">mRNA splicing</keyword>
<reference evidence="12 13" key="1">
    <citation type="submission" date="2016-03" db="EMBL/GenBank/DDBJ databases">
        <title>How can Kluyveromyces marxianus grow so fast - potential evolutionary course in Saccharomyces Complex revealed by comparative genomics.</title>
        <authorList>
            <person name="Mo W."/>
            <person name="Lu W."/>
            <person name="Yang X."/>
            <person name="Qi J."/>
            <person name="Lv H."/>
        </authorList>
    </citation>
    <scope>NUCLEOTIDE SEQUENCE [LARGE SCALE GENOMIC DNA]</scope>
    <source>
        <strain evidence="12 13">FIM1</strain>
    </source>
</reference>
<feature type="region of interest" description="Disordered" evidence="10">
    <location>
        <begin position="311"/>
        <end position="373"/>
    </location>
</feature>
<evidence type="ECO:0000256" key="4">
    <source>
        <dbReference type="ARBA" id="ARBA00022728"/>
    </source>
</evidence>
<evidence type="ECO:0000313" key="12">
    <source>
        <dbReference type="EMBL" id="QGN15188.1"/>
    </source>
</evidence>
<dbReference type="InterPro" id="IPR036875">
    <property type="entry name" value="Znf_CCHC_sf"/>
</dbReference>
<feature type="region of interest" description="Disordered" evidence="10">
    <location>
        <begin position="237"/>
        <end position="256"/>
    </location>
</feature>
<sequence>MRRNGRGNGRGGRNGNGNGGQNEHIPSFIRNRPWYVGQQQQGNAEAGGSGSGEEDYLAHHRLGSTKQQQPGKSTGIQDAFSYVRRSGGGPRCENCGGHGHLKRDCLERPKKRGASGTSGTSGQGEGEGEASVVRVRDESVIEADYDAKRDRWYGYVPDIDELERKHAAARNSKQQQQQQRTMDEIQRHEMERLKLVPEDLGFDAILPLDAEKYNPVRSRDDRAAYLQDMNAEETLYDPKSRIYKSKEDGTIDPKSNMFRRHLTGDALQVGVINERVRQEALKSGVKDFEVNKEKLNHVFAANPTKYELLMRSETGSESSSKGSAGSESKNSTDQAQDEQDQQQQQQQLPKRRRVEHASLPSNSQMKDLYDKYM</sequence>
<reference evidence="12 13" key="2">
    <citation type="submission" date="2019-11" db="EMBL/GenBank/DDBJ databases">
        <authorList>
            <person name="Lu H."/>
        </authorList>
    </citation>
    <scope>NUCLEOTIDE SEQUENCE [LARGE SCALE GENOMIC DNA]</scope>
    <source>
        <strain evidence="12 13">FIM1</strain>
    </source>
</reference>
<name>A0ABX6EY57_KLUMA</name>
<accession>A0ABX6EY57</accession>
<dbReference type="PROSITE" id="PS50158">
    <property type="entry name" value="ZF_CCHC"/>
    <property type="match status" value="1"/>
</dbReference>
<dbReference type="Proteomes" id="UP000422736">
    <property type="component" value="Chromosome 3"/>
</dbReference>
<keyword evidence="7" id="KW-0479">Metal-binding</keyword>
<dbReference type="PANTHER" id="PTHR12942">
    <property type="entry name" value="STEP II SPLICING FACTOR SLU7"/>
    <property type="match status" value="1"/>
</dbReference>
<evidence type="ECO:0000256" key="6">
    <source>
        <dbReference type="ARBA" id="ARBA00023242"/>
    </source>
</evidence>
<keyword evidence="4 8" id="KW-0747">Spliceosome</keyword>
<feature type="compositionally biased region" description="Low complexity" evidence="10">
    <location>
        <begin position="312"/>
        <end position="334"/>
    </location>
</feature>
<evidence type="ECO:0000256" key="1">
    <source>
        <dbReference type="ARBA" id="ARBA00004123"/>
    </source>
</evidence>
<evidence type="ECO:0000256" key="5">
    <source>
        <dbReference type="ARBA" id="ARBA00023187"/>
    </source>
</evidence>
<comment type="subunit">
    <text evidence="8">Associated with the spliceosome.</text>
</comment>
<dbReference type="InterPro" id="IPR001878">
    <property type="entry name" value="Znf_CCHC"/>
</dbReference>
<keyword evidence="7" id="KW-0862">Zinc</keyword>
<evidence type="ECO:0000256" key="9">
    <source>
        <dbReference type="SAM" id="Coils"/>
    </source>
</evidence>
<evidence type="ECO:0000256" key="7">
    <source>
        <dbReference type="PROSITE-ProRule" id="PRU00047"/>
    </source>
</evidence>
<keyword evidence="3 8" id="KW-0507">mRNA processing</keyword>
<evidence type="ECO:0000313" key="13">
    <source>
        <dbReference type="Proteomes" id="UP000422736"/>
    </source>
</evidence>
<evidence type="ECO:0000259" key="11">
    <source>
        <dbReference type="PROSITE" id="PS50158"/>
    </source>
</evidence>
<keyword evidence="9" id="KW-0175">Coiled coil</keyword>
<organism evidence="12 13">
    <name type="scientific">Kluyveromyces marxianus</name>
    <name type="common">Yeast</name>
    <name type="synonym">Candida kefyr</name>
    <dbReference type="NCBI Taxonomy" id="4911"/>
    <lineage>
        <taxon>Eukaryota</taxon>
        <taxon>Fungi</taxon>
        <taxon>Dikarya</taxon>
        <taxon>Ascomycota</taxon>
        <taxon>Saccharomycotina</taxon>
        <taxon>Saccharomycetes</taxon>
        <taxon>Saccharomycetales</taxon>
        <taxon>Saccharomycetaceae</taxon>
        <taxon>Kluyveromyces</taxon>
    </lineage>
</organism>
<evidence type="ECO:0000256" key="8">
    <source>
        <dbReference type="RuleBase" id="RU367071"/>
    </source>
</evidence>
<feature type="domain" description="CCHC-type" evidence="11">
    <location>
        <begin position="91"/>
        <end position="105"/>
    </location>
</feature>
<dbReference type="InterPro" id="IPR021715">
    <property type="entry name" value="Slu7_dom"/>
</dbReference>
<comment type="similarity">
    <text evidence="2 8">Belongs to the SLU7 family.</text>
</comment>
<feature type="coiled-coil region" evidence="9">
    <location>
        <begin position="159"/>
        <end position="191"/>
    </location>
</feature>
<evidence type="ECO:0000256" key="2">
    <source>
        <dbReference type="ARBA" id="ARBA00007203"/>
    </source>
</evidence>
<evidence type="ECO:0000256" key="3">
    <source>
        <dbReference type="ARBA" id="ARBA00022664"/>
    </source>
</evidence>
<comment type="function">
    <text evidence="8">Involved in pre-mRNA splicing.</text>
</comment>
<keyword evidence="7" id="KW-0863">Zinc-finger</keyword>
<dbReference type="EMBL" id="CP015056">
    <property type="protein sequence ID" value="QGN15188.1"/>
    <property type="molecule type" value="Genomic_DNA"/>
</dbReference>
<comment type="subcellular location">
    <subcellularLocation>
        <location evidence="1 8">Nucleus</location>
    </subcellularLocation>
</comment>
<feature type="compositionally biased region" description="Polar residues" evidence="10">
    <location>
        <begin position="64"/>
        <end position="76"/>
    </location>
</feature>
<feature type="compositionally biased region" description="Gly residues" evidence="10">
    <location>
        <begin position="1"/>
        <end position="20"/>
    </location>
</feature>
<dbReference type="PANTHER" id="PTHR12942:SF2">
    <property type="entry name" value="PRE-MRNA-SPLICING FACTOR SLU7"/>
    <property type="match status" value="1"/>
</dbReference>
<keyword evidence="6 8" id="KW-0539">Nucleus</keyword>
<dbReference type="InterPro" id="IPR039974">
    <property type="entry name" value="Splicing_factor_SLU7"/>
</dbReference>